<protein>
    <submittedName>
        <fullName evidence="2">Recombinase family protein</fullName>
    </submittedName>
</protein>
<dbReference type="Pfam" id="PF13408">
    <property type="entry name" value="Zn_ribbon_recom"/>
    <property type="match status" value="1"/>
</dbReference>
<dbReference type="PROSITE" id="PS51737">
    <property type="entry name" value="RECOMBINASE_DNA_BIND"/>
    <property type="match status" value="1"/>
</dbReference>
<evidence type="ECO:0000259" key="1">
    <source>
        <dbReference type="PROSITE" id="PS51737"/>
    </source>
</evidence>
<dbReference type="InterPro" id="IPR025827">
    <property type="entry name" value="Zn_ribbon_recom_dom"/>
</dbReference>
<dbReference type="Gene3D" id="3.90.1750.20">
    <property type="entry name" value="Putative Large Serine Recombinase, Chain B, Domain 2"/>
    <property type="match status" value="1"/>
</dbReference>
<dbReference type="InterPro" id="IPR006119">
    <property type="entry name" value="Resolv_N"/>
</dbReference>
<reference evidence="2 3" key="1">
    <citation type="submission" date="2018-09" db="EMBL/GenBank/DDBJ databases">
        <title>YIM PH 21725 draft genome.</title>
        <authorList>
            <person name="Miao C."/>
        </authorList>
    </citation>
    <scope>NUCLEOTIDE SEQUENCE [LARGE SCALE GENOMIC DNA]</scope>
    <source>
        <strain evidence="3">YIM PH21725</strain>
    </source>
</reference>
<dbReference type="AlphaFoldDB" id="A0A419IBT7"/>
<dbReference type="Pfam" id="PF00239">
    <property type="entry name" value="Resolvase"/>
    <property type="match status" value="1"/>
</dbReference>
<evidence type="ECO:0000313" key="2">
    <source>
        <dbReference type="EMBL" id="RJQ92547.1"/>
    </source>
</evidence>
<dbReference type="CDD" id="cd00338">
    <property type="entry name" value="Ser_Recombinase"/>
    <property type="match status" value="1"/>
</dbReference>
<dbReference type="PANTHER" id="PTHR30461">
    <property type="entry name" value="DNA-INVERTASE FROM LAMBDOID PROPHAGE"/>
    <property type="match status" value="1"/>
</dbReference>
<dbReference type="SMART" id="SM00857">
    <property type="entry name" value="Resolvase"/>
    <property type="match status" value="1"/>
</dbReference>
<dbReference type="InterPro" id="IPR050639">
    <property type="entry name" value="SSR_resolvase"/>
</dbReference>
<dbReference type="GO" id="GO:0003677">
    <property type="term" value="F:DNA binding"/>
    <property type="evidence" value="ECO:0007669"/>
    <property type="project" value="InterPro"/>
</dbReference>
<gene>
    <name evidence="2" type="ORF">D5S19_00335</name>
</gene>
<dbReference type="InterPro" id="IPR038109">
    <property type="entry name" value="DNA_bind_recomb_sf"/>
</dbReference>
<dbReference type="GO" id="GO:0000150">
    <property type="term" value="F:DNA strand exchange activity"/>
    <property type="evidence" value="ECO:0007669"/>
    <property type="project" value="InterPro"/>
</dbReference>
<organism evidence="2 3">
    <name type="scientific">Amycolatopsis panacis</name>
    <dbReference type="NCBI Taxonomy" id="2340917"/>
    <lineage>
        <taxon>Bacteria</taxon>
        <taxon>Bacillati</taxon>
        <taxon>Actinomycetota</taxon>
        <taxon>Actinomycetes</taxon>
        <taxon>Pseudonocardiales</taxon>
        <taxon>Pseudonocardiaceae</taxon>
        <taxon>Amycolatopsis</taxon>
    </lineage>
</organism>
<dbReference type="Proteomes" id="UP000285112">
    <property type="component" value="Unassembled WGS sequence"/>
</dbReference>
<dbReference type="SUPFAM" id="SSF53041">
    <property type="entry name" value="Resolvase-like"/>
    <property type="match status" value="1"/>
</dbReference>
<name>A0A419IBT7_9PSEU</name>
<dbReference type="PANTHER" id="PTHR30461:SF23">
    <property type="entry name" value="DNA RECOMBINASE-RELATED"/>
    <property type="match status" value="1"/>
</dbReference>
<dbReference type="InterPro" id="IPR036162">
    <property type="entry name" value="Resolvase-like_N_sf"/>
</dbReference>
<dbReference type="Pfam" id="PF07508">
    <property type="entry name" value="Recombinase"/>
    <property type="match status" value="1"/>
</dbReference>
<dbReference type="Gene3D" id="3.40.50.1390">
    <property type="entry name" value="Resolvase, N-terminal catalytic domain"/>
    <property type="match status" value="1"/>
</dbReference>
<comment type="caution">
    <text evidence="2">The sequence shown here is derived from an EMBL/GenBank/DDBJ whole genome shotgun (WGS) entry which is preliminary data.</text>
</comment>
<dbReference type="EMBL" id="QZFV01000006">
    <property type="protein sequence ID" value="RJQ92547.1"/>
    <property type="molecule type" value="Genomic_DNA"/>
</dbReference>
<accession>A0A419IBT7</accession>
<dbReference type="InterPro" id="IPR011109">
    <property type="entry name" value="DNA_bind_recombinase_dom"/>
</dbReference>
<proteinExistence type="predicted"/>
<sequence>MASVASTDGRDPLQLWVLGKRRPADRIGVPSKPIGLRFAFYGRTSTLRHQDRTTSQGWQREAAELLITGQGTVVDSFFDAGCPRRVPWRARKQAARLLDLVASGGVDAIVVGEYERAFSGAQFQAMYGWFARHGVQVWLPETGGPVDLGDRDHRALMALLGAQSQREVLRARHRVFAAMHNQATQQGRYLGGRPPYGYRLVDSGRHPNPDQARWGRRLQQLAPDPATAPHVAWMFAERLAGRSRSLIARDLNARGVPCPSRVDPGRNRHRMGGVWTLRTVAVILTNPRYTGRQVWGRRPTVSDSAHGPAVSRVLAHPALVREEDFLAAQQIRSARAAQDGAVRSYALAGLVQCGVCARRMDSHWVHHRPGYRCRHGHSSARQPATGRPKTIYLREDHLIDRIAAHIGDSDDHDAGGHVRTCLIAAELRATGSIVVCDRRGVTLVSECDVSSDSRQAPTPHASLK</sequence>
<evidence type="ECO:0000313" key="3">
    <source>
        <dbReference type="Proteomes" id="UP000285112"/>
    </source>
</evidence>
<dbReference type="OrthoDB" id="3372479at2"/>
<feature type="domain" description="Recombinase" evidence="1">
    <location>
        <begin position="195"/>
        <end position="338"/>
    </location>
</feature>
<keyword evidence="3" id="KW-1185">Reference proteome</keyword>